<feature type="transmembrane region" description="Helical" evidence="8">
    <location>
        <begin position="180"/>
        <end position="202"/>
    </location>
</feature>
<evidence type="ECO:0000256" key="4">
    <source>
        <dbReference type="ARBA" id="ARBA00022475"/>
    </source>
</evidence>
<evidence type="ECO:0000256" key="8">
    <source>
        <dbReference type="SAM" id="Phobius"/>
    </source>
</evidence>
<dbReference type="InterPro" id="IPR036259">
    <property type="entry name" value="MFS_trans_sf"/>
</dbReference>
<accession>A0A6M6JIG1</accession>
<dbReference type="PANTHER" id="PTHR23501:SF197">
    <property type="entry name" value="COMD"/>
    <property type="match status" value="1"/>
</dbReference>
<dbReference type="InterPro" id="IPR011701">
    <property type="entry name" value="MFS"/>
</dbReference>
<gene>
    <name evidence="10" type="ORF">HOP40_10435</name>
</gene>
<keyword evidence="11" id="KW-1185">Reference proteome</keyword>
<keyword evidence="7 8" id="KW-0472">Membrane</keyword>
<feature type="transmembrane region" description="Helical" evidence="8">
    <location>
        <begin position="154"/>
        <end position="174"/>
    </location>
</feature>
<feature type="transmembrane region" description="Helical" evidence="8">
    <location>
        <begin position="65"/>
        <end position="85"/>
    </location>
</feature>
<dbReference type="PRINTS" id="PR01036">
    <property type="entry name" value="TCRTETB"/>
</dbReference>
<dbReference type="Proteomes" id="UP000505377">
    <property type="component" value="Chromosome"/>
</dbReference>
<dbReference type="InterPro" id="IPR020846">
    <property type="entry name" value="MFS_dom"/>
</dbReference>
<dbReference type="GO" id="GO:0005886">
    <property type="term" value="C:plasma membrane"/>
    <property type="evidence" value="ECO:0007669"/>
    <property type="project" value="UniProtKB-SubCell"/>
</dbReference>
<evidence type="ECO:0000256" key="6">
    <source>
        <dbReference type="ARBA" id="ARBA00022989"/>
    </source>
</evidence>
<dbReference type="CDD" id="cd17502">
    <property type="entry name" value="MFS_Azr1_MDR_like"/>
    <property type="match status" value="1"/>
</dbReference>
<evidence type="ECO:0000256" key="5">
    <source>
        <dbReference type="ARBA" id="ARBA00022692"/>
    </source>
</evidence>
<feature type="transmembrane region" description="Helical" evidence="8">
    <location>
        <begin position="317"/>
        <end position="337"/>
    </location>
</feature>
<dbReference type="RefSeq" id="WP_172157122.1">
    <property type="nucleotide sequence ID" value="NZ_CP053564.1"/>
</dbReference>
<dbReference type="Pfam" id="PF07690">
    <property type="entry name" value="MFS_1"/>
    <property type="match status" value="1"/>
</dbReference>
<protein>
    <submittedName>
        <fullName evidence="10">MFS transporter</fullName>
    </submittedName>
</protein>
<evidence type="ECO:0000256" key="1">
    <source>
        <dbReference type="ARBA" id="ARBA00004651"/>
    </source>
</evidence>
<feature type="transmembrane region" description="Helical" evidence="8">
    <location>
        <begin position="411"/>
        <end position="434"/>
    </location>
</feature>
<keyword evidence="3" id="KW-0813">Transport</keyword>
<dbReference type="GO" id="GO:0022857">
    <property type="term" value="F:transmembrane transporter activity"/>
    <property type="evidence" value="ECO:0007669"/>
    <property type="project" value="InterPro"/>
</dbReference>
<proteinExistence type="inferred from homology"/>
<comment type="similarity">
    <text evidence="2">Belongs to the major facilitator superfamily. TCR/Tet family.</text>
</comment>
<sequence length="595" mass="61027">MTTTAPARAVPAAPPEPVRSRREVLTALSGLLLAMFIAILSSTIVSNALPTIVADLHGDQTGYTWIVTATLLTTTASTPIWGKLADLFSKKLLVQVAIVVFVLASIGAGFAGSMGELIAWRAAQGIGAGGLQALAQVVIAALIPPRERGRYSGYLGAVLAAATVSGPLVGGLLVSTPALGWRWTFFIGVPIGLVALVVLQRTLRVPTIKREVRLDYLGAALISGGVSVLLVWISLAGSQFAWSSPTSLGLAALGAAALVAAVFVELRAPEPVVPMSLFRERTVVLSVVASLVVGVVMFGSTVYLGQYFQVARSYDPTTAGLLTLPLVGGLLVASTGSGQLISRFGRWKGYLVAGAVLMTTGLGLLATIDHTTPVVRIGVFLAVLGLGIGMSMQNLVLAVQNTVDVRDVGAASALVAFLRSLGGTIGVTILGVVLDARVTALSGSSSGLGGLGTDSAAEAEAVRAAYGDGLALVFGIAAVASLVTLVAVLLIREVPLRTTVGAAPSPASTPSVGAAPVPAPEPATVGRHAAAGPADAARDRLLAVLVPEPQEALRALHDVERASHDLTVTRERLDASLATLREIGLDERQLARVRR</sequence>
<dbReference type="EMBL" id="CP053564">
    <property type="protein sequence ID" value="QJY46171.1"/>
    <property type="molecule type" value="Genomic_DNA"/>
</dbReference>
<evidence type="ECO:0000313" key="10">
    <source>
        <dbReference type="EMBL" id="QJY46171.1"/>
    </source>
</evidence>
<keyword evidence="6 8" id="KW-1133">Transmembrane helix</keyword>
<dbReference type="KEGG" id="pbro:HOP40_10435"/>
<feature type="transmembrane region" description="Helical" evidence="8">
    <location>
        <begin position="214"/>
        <end position="235"/>
    </location>
</feature>
<evidence type="ECO:0000256" key="7">
    <source>
        <dbReference type="ARBA" id="ARBA00023136"/>
    </source>
</evidence>
<feature type="transmembrane region" description="Helical" evidence="8">
    <location>
        <begin position="247"/>
        <end position="264"/>
    </location>
</feature>
<feature type="transmembrane region" description="Helical" evidence="8">
    <location>
        <begin position="118"/>
        <end position="142"/>
    </location>
</feature>
<feature type="transmembrane region" description="Helical" evidence="8">
    <location>
        <begin position="284"/>
        <end position="305"/>
    </location>
</feature>
<keyword evidence="5 8" id="KW-0812">Transmembrane</keyword>
<feature type="transmembrane region" description="Helical" evidence="8">
    <location>
        <begin position="470"/>
        <end position="491"/>
    </location>
</feature>
<dbReference type="AlphaFoldDB" id="A0A6M6JIG1"/>
<dbReference type="PANTHER" id="PTHR23501">
    <property type="entry name" value="MAJOR FACILITATOR SUPERFAMILY"/>
    <property type="match status" value="1"/>
</dbReference>
<feature type="transmembrane region" description="Helical" evidence="8">
    <location>
        <begin position="374"/>
        <end position="399"/>
    </location>
</feature>
<evidence type="ECO:0000256" key="2">
    <source>
        <dbReference type="ARBA" id="ARBA00007520"/>
    </source>
</evidence>
<feature type="transmembrane region" description="Helical" evidence="8">
    <location>
        <begin position="349"/>
        <end position="368"/>
    </location>
</feature>
<dbReference type="FunFam" id="1.20.1720.10:FF:000004">
    <property type="entry name" value="EmrB/QacA family drug resistance transporter"/>
    <property type="match status" value="1"/>
</dbReference>
<comment type="subcellular location">
    <subcellularLocation>
        <location evidence="1">Cell membrane</location>
        <topology evidence="1">Multi-pass membrane protein</topology>
    </subcellularLocation>
</comment>
<keyword evidence="4" id="KW-1003">Cell membrane</keyword>
<name>A0A6M6JIG1_9PSEU</name>
<evidence type="ECO:0000256" key="3">
    <source>
        <dbReference type="ARBA" id="ARBA00022448"/>
    </source>
</evidence>
<feature type="transmembrane region" description="Helical" evidence="8">
    <location>
        <begin position="92"/>
        <end position="112"/>
    </location>
</feature>
<feature type="transmembrane region" description="Helical" evidence="8">
    <location>
        <begin position="24"/>
        <end position="45"/>
    </location>
</feature>
<dbReference type="Gene3D" id="1.20.1250.20">
    <property type="entry name" value="MFS general substrate transporter like domains"/>
    <property type="match status" value="2"/>
</dbReference>
<organism evidence="10 11">
    <name type="scientific">Pseudonocardia broussonetiae</name>
    <dbReference type="NCBI Taxonomy" id="2736640"/>
    <lineage>
        <taxon>Bacteria</taxon>
        <taxon>Bacillati</taxon>
        <taxon>Actinomycetota</taxon>
        <taxon>Actinomycetes</taxon>
        <taxon>Pseudonocardiales</taxon>
        <taxon>Pseudonocardiaceae</taxon>
        <taxon>Pseudonocardia</taxon>
    </lineage>
</organism>
<evidence type="ECO:0000313" key="11">
    <source>
        <dbReference type="Proteomes" id="UP000505377"/>
    </source>
</evidence>
<evidence type="ECO:0000259" key="9">
    <source>
        <dbReference type="PROSITE" id="PS50850"/>
    </source>
</evidence>
<dbReference type="PROSITE" id="PS50850">
    <property type="entry name" value="MFS"/>
    <property type="match status" value="1"/>
</dbReference>
<feature type="domain" description="Major facilitator superfamily (MFS) profile" evidence="9">
    <location>
        <begin position="27"/>
        <end position="495"/>
    </location>
</feature>
<reference evidence="10 11" key="1">
    <citation type="submission" date="2020-05" db="EMBL/GenBank/DDBJ databases">
        <authorList>
            <person name="Mo P."/>
        </authorList>
    </citation>
    <scope>NUCLEOTIDE SEQUENCE [LARGE SCALE GENOMIC DNA]</scope>
    <source>
        <strain evidence="10 11">Gen01</strain>
    </source>
</reference>
<dbReference type="SUPFAM" id="SSF103473">
    <property type="entry name" value="MFS general substrate transporter"/>
    <property type="match status" value="1"/>
</dbReference>